<dbReference type="OMA" id="SKIMEDW"/>
<protein>
    <submittedName>
        <fullName evidence="2">Uncharacterized protein</fullName>
    </submittedName>
</protein>
<keyword evidence="3" id="KW-1185">Reference proteome</keyword>
<accession>V3ZUB4</accession>
<dbReference type="OrthoDB" id="10383115at2759"/>
<proteinExistence type="predicted"/>
<dbReference type="Proteomes" id="UP000030746">
    <property type="component" value="Unassembled WGS sequence"/>
</dbReference>
<feature type="region of interest" description="Disordered" evidence="1">
    <location>
        <begin position="748"/>
        <end position="768"/>
    </location>
</feature>
<evidence type="ECO:0000313" key="2">
    <source>
        <dbReference type="EMBL" id="ESO87947.1"/>
    </source>
</evidence>
<feature type="compositionally biased region" description="Low complexity" evidence="1">
    <location>
        <begin position="73"/>
        <end position="89"/>
    </location>
</feature>
<evidence type="ECO:0000313" key="3">
    <source>
        <dbReference type="Proteomes" id="UP000030746"/>
    </source>
</evidence>
<dbReference type="GeneID" id="20240224"/>
<feature type="compositionally biased region" description="Polar residues" evidence="1">
    <location>
        <begin position="1090"/>
        <end position="1101"/>
    </location>
</feature>
<gene>
    <name evidence="2" type="ORF">LOTGIDRAFT_165967</name>
</gene>
<organism evidence="2 3">
    <name type="scientific">Lottia gigantea</name>
    <name type="common">Giant owl limpet</name>
    <dbReference type="NCBI Taxonomy" id="225164"/>
    <lineage>
        <taxon>Eukaryota</taxon>
        <taxon>Metazoa</taxon>
        <taxon>Spiralia</taxon>
        <taxon>Lophotrochozoa</taxon>
        <taxon>Mollusca</taxon>
        <taxon>Gastropoda</taxon>
        <taxon>Patellogastropoda</taxon>
        <taxon>Lottioidea</taxon>
        <taxon>Lottiidae</taxon>
        <taxon>Lottia</taxon>
    </lineage>
</organism>
<dbReference type="RefSeq" id="XP_009061267.1">
    <property type="nucleotide sequence ID" value="XM_009063019.1"/>
</dbReference>
<feature type="region of interest" description="Disordered" evidence="1">
    <location>
        <begin position="1090"/>
        <end position="1118"/>
    </location>
</feature>
<dbReference type="HOGENOM" id="CLU_261635_0_0_1"/>
<feature type="compositionally biased region" description="Polar residues" evidence="1">
    <location>
        <begin position="35"/>
        <end position="53"/>
    </location>
</feature>
<feature type="compositionally biased region" description="Low complexity" evidence="1">
    <location>
        <begin position="54"/>
        <end position="63"/>
    </location>
</feature>
<feature type="region of interest" description="Disordered" evidence="1">
    <location>
        <begin position="33"/>
        <end position="95"/>
    </location>
</feature>
<reference evidence="2 3" key="1">
    <citation type="journal article" date="2013" name="Nature">
        <title>Insights into bilaterian evolution from three spiralian genomes.</title>
        <authorList>
            <person name="Simakov O."/>
            <person name="Marletaz F."/>
            <person name="Cho S.J."/>
            <person name="Edsinger-Gonzales E."/>
            <person name="Havlak P."/>
            <person name="Hellsten U."/>
            <person name="Kuo D.H."/>
            <person name="Larsson T."/>
            <person name="Lv J."/>
            <person name="Arendt D."/>
            <person name="Savage R."/>
            <person name="Osoegawa K."/>
            <person name="de Jong P."/>
            <person name="Grimwood J."/>
            <person name="Chapman J.A."/>
            <person name="Shapiro H."/>
            <person name="Aerts A."/>
            <person name="Otillar R.P."/>
            <person name="Terry A.Y."/>
            <person name="Boore J.L."/>
            <person name="Grigoriev I.V."/>
            <person name="Lindberg D.R."/>
            <person name="Seaver E.C."/>
            <person name="Weisblat D.A."/>
            <person name="Putnam N.H."/>
            <person name="Rokhsar D.S."/>
        </authorList>
    </citation>
    <scope>NUCLEOTIDE SEQUENCE [LARGE SCALE GENOMIC DNA]</scope>
</reference>
<dbReference type="EMBL" id="KB202793">
    <property type="protein sequence ID" value="ESO87947.1"/>
    <property type="molecule type" value="Genomic_DNA"/>
</dbReference>
<evidence type="ECO:0000256" key="1">
    <source>
        <dbReference type="SAM" id="MobiDB-lite"/>
    </source>
</evidence>
<dbReference type="KEGG" id="lgi:LOTGIDRAFT_165967"/>
<sequence length="1299" mass="141384">MVYDSDSSSSSSEDENAAYYDFRKRKCDTIIQKPATLQRSSNNTKGPVVVQNNDSFSSTSSDSPTYELNGQFSGSESSLDDSNSPLDLSTPKGWKQKDRAFGNGGMPKQKHKQLQKCEQLKWPNQRVIISKVNESNHKLIGEQSTSSFSSIKGEIGESPDVAGLDTPSSCDDNSPIYQNVMKGKRLFDIRSMAEKPSMSSFPSLSSMNAFGYQGNEGLASYTSLPYTSYLDESHSRYGGRSISQLPSSTSLMSNFNETAANEREEMANMSNLSSFSYMSSISALRKPTTSIKDCKTTDSSPVSIISNFTGSVEEAREGLASYNSLTSLYKSPESIYAEINPSPKFSSDYIRMERLGEGLASYTSLPGIRYESSSEEPNFSLNSTILAAPQSDYIDMNRVNINNQYASVEKKGIRKSSSNQSSNAATPVNVKTSSKILREQFFTSEDLSGDYVELSKCQAYLKAVKEREADMMCSSNKIRKNVNSHVSNLTASSKALNLPTKPPLPPKLLQKEEFLPLLPKQPLVVKQLFTNSKNMRSISPSPLVLKKPSESRDVECEIKNRICSVEEVNRIKDPQCLDSELINSNKSFQGDGRSLLTSNNNLTLGESICEHREGLASCSSLSNFNVNSDMCSPDSSHNLNDISKISVHCVKSSQNTIQNITELCTVPNPFADPKIINCAFNVSASQRGTHSDSGVECASVSTPVLHSDQTSNTGDPLIGNIEEVFSQTGSSSLNSTSSVADTDSCNQCLSQNSESSQNSSRSHSGKSNQTVLQVDLSHLCDKKLNKNTSQTCIKSSNSLSGNNSLNHIIASHVSEAKLSASNSMSSIYSTCSNFSSVHSASQEATNYVKTAANDSGSCSNLQSDHLNESKHSINSENENASLLDLYGNGSSTPRATTSSTVSFPNNTLLGSPIATYVQLPALCGVGGGRVVRSPCVKPSMLNLKDKYEDGAILNFKSMDSKCNSMQKLVNASNVNSANRKSLKDKEIPFGGVSLSNLGVVPIREEEEEVQMVYANAFRRVDVGSDNVPSNVVVRSTVKRVPSINEPKRSYQSINPQQIIHGLFQPSNSNSLGSLNSQNRISNAQVVNMRTKSATVRNTRPQSALGRIQGESSTLPRTKTSRVVRLQTTSGSVLSPHRNVLPDIIPYDESEPEELLPPSEALFKAQLPVHHISRHSAENMAISVASSNYIQMTGSIAKTPNSRSLDTVSVSSLFQHGSSEDNYAMDSSNSSLDCDNFSFDFNQPEDSVTSVMFSSTVDFQQSENSEDTTIYQDIDAHGLGAYGGNDYEAKAKKHIREQCK</sequence>
<dbReference type="CTD" id="20240224"/>
<name>V3ZUB4_LOTGI</name>